<gene>
    <name evidence="1" type="ORF">ANSO36C_24800</name>
</gene>
<dbReference type="Proteomes" id="UP001055453">
    <property type="component" value="Chromosome"/>
</dbReference>
<sequence length="68" mass="7739">MLKNNLKYKINMATPIKVDITSIDGTVSSRTNVSTEKLLQEISDLLNQENDRDRKTLELKVTFLSKNA</sequence>
<dbReference type="EMBL" id="AP025732">
    <property type="protein sequence ID" value="BDI16678.1"/>
    <property type="molecule type" value="Genomic_DNA"/>
</dbReference>
<protein>
    <submittedName>
        <fullName evidence="1">Uncharacterized protein</fullName>
    </submittedName>
</protein>
<reference evidence="1" key="1">
    <citation type="submission" date="2022-04" db="EMBL/GenBank/DDBJ databases">
        <title>Complete genome sequence of a cyanobacterium, Nostoc sp. SO-36, isolated in Antarctica.</title>
        <authorList>
            <person name="Kanesaki Y."/>
            <person name="Effendi D."/>
            <person name="Sakamoto T."/>
            <person name="Ohtani S."/>
            <person name="Awai K."/>
        </authorList>
    </citation>
    <scope>NUCLEOTIDE SEQUENCE</scope>
    <source>
        <strain evidence="1">SO-36</strain>
    </source>
</reference>
<name>A0ABN6Q065_NOSCO</name>
<proteinExistence type="predicted"/>
<evidence type="ECO:0000313" key="2">
    <source>
        <dbReference type="Proteomes" id="UP001055453"/>
    </source>
</evidence>
<accession>A0ABN6Q065</accession>
<evidence type="ECO:0000313" key="1">
    <source>
        <dbReference type="EMBL" id="BDI16678.1"/>
    </source>
</evidence>
<dbReference type="RefSeq" id="WP_251959763.1">
    <property type="nucleotide sequence ID" value="NZ_AP025732.1"/>
</dbReference>
<organism evidence="1 2">
    <name type="scientific">Nostoc cf. commune SO-36</name>
    <dbReference type="NCBI Taxonomy" id="449208"/>
    <lineage>
        <taxon>Bacteria</taxon>
        <taxon>Bacillati</taxon>
        <taxon>Cyanobacteriota</taxon>
        <taxon>Cyanophyceae</taxon>
        <taxon>Nostocales</taxon>
        <taxon>Nostocaceae</taxon>
        <taxon>Nostoc</taxon>
    </lineage>
</organism>
<keyword evidence="2" id="KW-1185">Reference proteome</keyword>